<dbReference type="AlphaFoldDB" id="A0A3M2I5J6"/>
<sequence length="348" mass="36625">MKRLRVSAGQRGFTLIELMIALVLGLVVVAAAGGIFISNRRVYGTTESINRIQENQRAAFELLVRDIREAGGNPCLRFTASNTPVVQLTRPDALFWQRYPAGIFGVDASSPTGSDSISIYHAGDSLYSVAEHKSPTDAITVDTTGGLSNGQVLMVCNADHAIVFSASGVTSGGKTIGHDGALNCGRGLTPTPDYSQCKAASSGPGYCFKVPGVPPGKPTPSDTAKCPRGIGRSPAFVVVPSGAQWTVESNGRGGTSLYRTVLGVRNEIAEGVSSMRLAYKVGATPNYSSAATVTAANAWMQVTAVHVQLKFEAAQGAMTRGDVRGTDNATLSRTMNDYVVLRNHVDIQ</sequence>
<dbReference type="InterPro" id="IPR012902">
    <property type="entry name" value="N_methyl_site"/>
</dbReference>
<dbReference type="OrthoDB" id="5296662at2"/>
<reference evidence="2 3" key="1">
    <citation type="submission" date="2018-10" db="EMBL/GenBank/DDBJ databases">
        <title>Proposal of Lysobacter pythonis sp. nov. isolated from royal pythons (Python regius).</title>
        <authorList>
            <person name="Hans-Juergen B."/>
            <person name="Huptas C."/>
            <person name="Sandra B."/>
            <person name="Igor L."/>
            <person name="Joachim S."/>
            <person name="Siegfried S."/>
            <person name="Mareike W."/>
            <person name="Peter K."/>
        </authorList>
    </citation>
    <scope>NUCLEOTIDE SEQUENCE [LARGE SCALE GENOMIC DNA]</scope>
    <source>
        <strain evidence="2 3">4284/11</strain>
    </source>
</reference>
<evidence type="ECO:0000313" key="2">
    <source>
        <dbReference type="EMBL" id="RMH93534.1"/>
    </source>
</evidence>
<proteinExistence type="predicted"/>
<dbReference type="PROSITE" id="PS00409">
    <property type="entry name" value="PROKAR_NTER_METHYL"/>
    <property type="match status" value="1"/>
</dbReference>
<comment type="caution">
    <text evidence="2">The sequence shown here is derived from an EMBL/GenBank/DDBJ whole genome shotgun (WGS) entry which is preliminary data.</text>
</comment>
<dbReference type="Pfam" id="PF07963">
    <property type="entry name" value="N_methyl"/>
    <property type="match status" value="1"/>
</dbReference>
<gene>
    <name evidence="2" type="ORF">EBB59_04625</name>
</gene>
<organism evidence="2 3">
    <name type="scientific">Solilutibacter pythonis</name>
    <dbReference type="NCBI Taxonomy" id="2483112"/>
    <lineage>
        <taxon>Bacteria</taxon>
        <taxon>Pseudomonadati</taxon>
        <taxon>Pseudomonadota</taxon>
        <taxon>Gammaproteobacteria</taxon>
        <taxon>Lysobacterales</taxon>
        <taxon>Lysobacteraceae</taxon>
        <taxon>Solilutibacter</taxon>
    </lineage>
</organism>
<evidence type="ECO:0000313" key="3">
    <source>
        <dbReference type="Proteomes" id="UP000275012"/>
    </source>
</evidence>
<accession>A0A3M2I5J6</accession>
<keyword evidence="3" id="KW-1185">Reference proteome</keyword>
<keyword evidence="1" id="KW-0812">Transmembrane</keyword>
<dbReference type="Proteomes" id="UP000275012">
    <property type="component" value="Unassembled WGS sequence"/>
</dbReference>
<evidence type="ECO:0000256" key="1">
    <source>
        <dbReference type="SAM" id="Phobius"/>
    </source>
</evidence>
<feature type="transmembrane region" description="Helical" evidence="1">
    <location>
        <begin position="12"/>
        <end position="37"/>
    </location>
</feature>
<dbReference type="NCBIfam" id="TIGR02532">
    <property type="entry name" value="IV_pilin_GFxxxE"/>
    <property type="match status" value="1"/>
</dbReference>
<dbReference type="RefSeq" id="WP_122100982.1">
    <property type="nucleotide sequence ID" value="NZ_RFLY01000005.1"/>
</dbReference>
<name>A0A3M2I5J6_9GAMM</name>
<keyword evidence="1" id="KW-0472">Membrane</keyword>
<keyword evidence="1" id="KW-1133">Transmembrane helix</keyword>
<protein>
    <submittedName>
        <fullName evidence="2">Prepilin-type N-terminal cleavage/methylation domain-containing protein</fullName>
    </submittedName>
</protein>
<dbReference type="EMBL" id="RFLY01000005">
    <property type="protein sequence ID" value="RMH93534.1"/>
    <property type="molecule type" value="Genomic_DNA"/>
</dbReference>